<name>X6MN68_RETFI</name>
<protein>
    <recommendedName>
        <fullName evidence="3">VWFA domain-containing protein</fullName>
    </recommendedName>
</protein>
<organism evidence="1 2">
    <name type="scientific">Reticulomyxa filosa</name>
    <dbReference type="NCBI Taxonomy" id="46433"/>
    <lineage>
        <taxon>Eukaryota</taxon>
        <taxon>Sar</taxon>
        <taxon>Rhizaria</taxon>
        <taxon>Retaria</taxon>
        <taxon>Foraminifera</taxon>
        <taxon>Monothalamids</taxon>
        <taxon>Reticulomyxidae</taxon>
        <taxon>Reticulomyxa</taxon>
    </lineage>
</organism>
<evidence type="ECO:0000313" key="1">
    <source>
        <dbReference type="EMBL" id="ETO15418.1"/>
    </source>
</evidence>
<dbReference type="AlphaFoldDB" id="X6MN68"/>
<dbReference type="Gene3D" id="3.40.50.410">
    <property type="entry name" value="von Willebrand factor, type A domain"/>
    <property type="match status" value="1"/>
</dbReference>
<keyword evidence="2" id="KW-1185">Reference proteome</keyword>
<dbReference type="SUPFAM" id="SSF53300">
    <property type="entry name" value="vWA-like"/>
    <property type="match status" value="1"/>
</dbReference>
<evidence type="ECO:0000313" key="2">
    <source>
        <dbReference type="Proteomes" id="UP000023152"/>
    </source>
</evidence>
<evidence type="ECO:0008006" key="3">
    <source>
        <dbReference type="Google" id="ProtNLM"/>
    </source>
</evidence>
<accession>X6MN68</accession>
<gene>
    <name evidence="1" type="ORF">RFI_21945</name>
</gene>
<reference evidence="1 2" key="1">
    <citation type="journal article" date="2013" name="Curr. Biol.">
        <title>The Genome of the Foraminiferan Reticulomyxa filosa.</title>
        <authorList>
            <person name="Glockner G."/>
            <person name="Hulsmann N."/>
            <person name="Schleicher M."/>
            <person name="Noegel A.A."/>
            <person name="Eichinger L."/>
            <person name="Gallinger C."/>
            <person name="Pawlowski J."/>
            <person name="Sierra R."/>
            <person name="Euteneuer U."/>
            <person name="Pillet L."/>
            <person name="Moustafa A."/>
            <person name="Platzer M."/>
            <person name="Groth M."/>
            <person name="Szafranski K."/>
            <person name="Schliwa M."/>
        </authorList>
    </citation>
    <scope>NUCLEOTIDE SEQUENCE [LARGE SCALE GENOMIC DNA]</scope>
</reference>
<dbReference type="InterPro" id="IPR036465">
    <property type="entry name" value="vWFA_dom_sf"/>
</dbReference>
<dbReference type="EMBL" id="ASPP01019156">
    <property type="protein sequence ID" value="ETO15418.1"/>
    <property type="molecule type" value="Genomic_DNA"/>
</dbReference>
<dbReference type="OrthoDB" id="2343366at2759"/>
<comment type="caution">
    <text evidence="1">The sequence shown here is derived from an EMBL/GenBank/DDBJ whole genome shotgun (WGS) entry which is preliminary data.</text>
</comment>
<sequence>MFKIKLCLPKLFMNKICTYKHSKIVHSFIQQRWETGYRDKGTIIFYDNTAKIIAENISFNLDTVPTVLYPANVSWGGGTSFINAIRCVYEVVQRNNLKSIILIFLTDGEDEDNGASELLAEVEAFCSNGFYFYPCNFNKCNSATLNSMARKVGATVKNNSDANNLEAHFVRIAERLTNISFAQVDL</sequence>
<proteinExistence type="predicted"/>
<dbReference type="Proteomes" id="UP000023152">
    <property type="component" value="Unassembled WGS sequence"/>
</dbReference>